<dbReference type="PATRIC" id="fig|1300347.3.peg.2486"/>
<reference evidence="6 7" key="1">
    <citation type="submission" date="2016-03" db="EMBL/GenBank/DDBJ databases">
        <title>Complete genome sequence of a soil Actinobacterium, Nocardioides dokdonensis FR1436.</title>
        <authorList>
            <person name="Kwon S.-K."/>
            <person name="Kim K."/>
            <person name="Kim J.F."/>
        </authorList>
    </citation>
    <scope>NUCLEOTIDE SEQUENCE [LARGE SCALE GENOMIC DNA]</scope>
    <source>
        <strain evidence="6 7">FR1436</strain>
    </source>
</reference>
<dbReference type="EC" id="2.7.7.68" evidence="6"/>
<feature type="region of interest" description="Disordered" evidence="5">
    <location>
        <begin position="1"/>
        <end position="24"/>
    </location>
</feature>
<evidence type="ECO:0000256" key="1">
    <source>
        <dbReference type="ARBA" id="ARBA00022679"/>
    </source>
</evidence>
<evidence type="ECO:0000256" key="4">
    <source>
        <dbReference type="ARBA" id="ARBA00023134"/>
    </source>
</evidence>
<evidence type="ECO:0000313" key="7">
    <source>
        <dbReference type="Proteomes" id="UP000077868"/>
    </source>
</evidence>
<organism evidence="6 7">
    <name type="scientific">Nocardioides dokdonensis FR1436</name>
    <dbReference type="NCBI Taxonomy" id="1300347"/>
    <lineage>
        <taxon>Bacteria</taxon>
        <taxon>Bacillati</taxon>
        <taxon>Actinomycetota</taxon>
        <taxon>Actinomycetes</taxon>
        <taxon>Propionibacteriales</taxon>
        <taxon>Nocardioidaceae</taxon>
        <taxon>Nocardioides</taxon>
    </lineage>
</organism>
<dbReference type="SUPFAM" id="SSF53448">
    <property type="entry name" value="Nucleotide-diphospho-sugar transferases"/>
    <property type="match status" value="1"/>
</dbReference>
<dbReference type="Proteomes" id="UP000077868">
    <property type="component" value="Chromosome"/>
</dbReference>
<dbReference type="EMBL" id="CP015079">
    <property type="protein sequence ID" value="ANH38910.1"/>
    <property type="molecule type" value="Genomic_DNA"/>
</dbReference>
<keyword evidence="1 6" id="KW-0808">Transferase</keyword>
<evidence type="ECO:0000256" key="5">
    <source>
        <dbReference type="SAM" id="MobiDB-lite"/>
    </source>
</evidence>
<dbReference type="PANTHER" id="PTHR40392">
    <property type="entry name" value="2-PHOSPHO-L-LACTATE GUANYLYLTRANSFERASE"/>
    <property type="match status" value="1"/>
</dbReference>
<dbReference type="KEGG" id="ndk:I601_2494"/>
<evidence type="ECO:0000313" key="6">
    <source>
        <dbReference type="EMBL" id="ANH38910.1"/>
    </source>
</evidence>
<dbReference type="AlphaFoldDB" id="A0A1A9GMK4"/>
<dbReference type="RefSeq" id="WP_068110084.1">
    <property type="nucleotide sequence ID" value="NZ_CP015079.1"/>
</dbReference>
<accession>A0A1A9GMK4</accession>
<dbReference type="InterPro" id="IPR029044">
    <property type="entry name" value="Nucleotide-diphossugar_trans"/>
</dbReference>
<dbReference type="NCBIfam" id="TIGR03552">
    <property type="entry name" value="F420_cofC"/>
    <property type="match status" value="1"/>
</dbReference>
<name>A0A1A9GMK4_9ACTN</name>
<evidence type="ECO:0000256" key="2">
    <source>
        <dbReference type="ARBA" id="ARBA00022695"/>
    </source>
</evidence>
<dbReference type="PANTHER" id="PTHR40392:SF1">
    <property type="entry name" value="2-PHOSPHO-L-LACTATE GUANYLYLTRANSFERASE"/>
    <property type="match status" value="1"/>
</dbReference>
<proteinExistence type="predicted"/>
<gene>
    <name evidence="6" type="primary">cofC_1</name>
    <name evidence="6" type="ORF">I601_2494</name>
</gene>
<protein>
    <submittedName>
        <fullName evidence="6">2-phospho-L-lactate guanylyltransferase</fullName>
        <ecNumber evidence="6">2.7.7.68</ecNumber>
    </submittedName>
</protein>
<dbReference type="Gene3D" id="3.90.550.10">
    <property type="entry name" value="Spore Coat Polysaccharide Biosynthesis Protein SpsA, Chain A"/>
    <property type="match status" value="1"/>
</dbReference>
<keyword evidence="7" id="KW-1185">Reference proteome</keyword>
<evidence type="ECO:0000256" key="3">
    <source>
        <dbReference type="ARBA" id="ARBA00022741"/>
    </source>
</evidence>
<dbReference type="GO" id="GO:0043814">
    <property type="term" value="F:phospholactate guanylyltransferase activity"/>
    <property type="evidence" value="ECO:0007669"/>
    <property type="project" value="UniProtKB-EC"/>
</dbReference>
<dbReference type="InterPro" id="IPR002835">
    <property type="entry name" value="CofC"/>
</dbReference>
<dbReference type="GO" id="GO:0005525">
    <property type="term" value="F:GTP binding"/>
    <property type="evidence" value="ECO:0007669"/>
    <property type="project" value="UniProtKB-KW"/>
</dbReference>
<sequence length="232" mass="23747">MHRDEHAAPSPDDEQPPVPHPAGEWVVLVPVKPPARGKSRLLGLDDDARRELAAAFALDTVAACLAAPGVARVLVVTDDAGFAASLGALGASCLPDGASGDLNATLRQSAAEARRRWPDLRPVALCADLPSLRAADLATALARIGAPGAPAAAFVPDAAGVGTTLYAAPHASFEPRYGGPSRHAHLDAGCAELADAPLTLRHDVDDLVDLQAAVALGLGPRTTEVVAALRLF</sequence>
<dbReference type="STRING" id="1300347.I601_2494"/>
<keyword evidence="4" id="KW-0342">GTP-binding</keyword>
<dbReference type="Pfam" id="PF01983">
    <property type="entry name" value="CofC"/>
    <property type="match status" value="1"/>
</dbReference>
<keyword evidence="3" id="KW-0547">Nucleotide-binding</keyword>
<dbReference type="OrthoDB" id="9151145at2"/>
<keyword evidence="2 6" id="KW-0548">Nucleotidyltransferase</keyword>